<dbReference type="InterPro" id="IPR008463">
    <property type="entry name" value="CtsR"/>
</dbReference>
<evidence type="ECO:0000259" key="8">
    <source>
        <dbReference type="Pfam" id="PF05848"/>
    </source>
</evidence>
<dbReference type="Proteomes" id="UP000694308">
    <property type="component" value="Unassembled WGS sequence"/>
</dbReference>
<dbReference type="AlphaFoldDB" id="A0A949TKE7"/>
<proteinExistence type="inferred from homology"/>
<evidence type="ECO:0000256" key="5">
    <source>
        <dbReference type="ARBA" id="ARBA00023125"/>
    </source>
</evidence>
<protein>
    <recommendedName>
        <fullName evidence="2 7">Transcriptional regulator CtsR</fullName>
    </recommendedName>
</protein>
<evidence type="ECO:0000256" key="6">
    <source>
        <dbReference type="ARBA" id="ARBA00023163"/>
    </source>
</evidence>
<feature type="domain" description="CtsR C-terminal dimerization" evidence="9">
    <location>
        <begin position="78"/>
        <end position="148"/>
    </location>
</feature>
<evidence type="ECO:0000256" key="3">
    <source>
        <dbReference type="ARBA" id="ARBA00022491"/>
    </source>
</evidence>
<evidence type="ECO:0000256" key="2">
    <source>
        <dbReference type="ARBA" id="ARBA00014129"/>
    </source>
</evidence>
<evidence type="ECO:0000256" key="7">
    <source>
        <dbReference type="PIRNR" id="PIRNR010607"/>
    </source>
</evidence>
<dbReference type="PIRSF" id="PIRSF010607">
    <property type="entry name" value="Txn_repr_CtsR"/>
    <property type="match status" value="1"/>
</dbReference>
<keyword evidence="6 7" id="KW-0804">Transcription</keyword>
<accession>A0A949TKE7</accession>
<dbReference type="EMBL" id="JAEEGC010000084">
    <property type="protein sequence ID" value="MBV7274479.1"/>
    <property type="molecule type" value="Genomic_DNA"/>
</dbReference>
<dbReference type="Pfam" id="PF17727">
    <property type="entry name" value="CtsR_C"/>
    <property type="match status" value="1"/>
</dbReference>
<feature type="domain" description="CtsR N-terminal HTH" evidence="8">
    <location>
        <begin position="3"/>
        <end position="73"/>
    </location>
</feature>
<comment type="caution">
    <text evidence="10">The sequence shown here is derived from an EMBL/GenBank/DDBJ whole genome shotgun (WGS) entry which is preliminary data.</text>
</comment>
<dbReference type="InterPro" id="IPR041473">
    <property type="entry name" value="CtsR_C"/>
</dbReference>
<evidence type="ECO:0000259" key="9">
    <source>
        <dbReference type="Pfam" id="PF17727"/>
    </source>
</evidence>
<comment type="similarity">
    <text evidence="1 7">Belongs to the CtsR family.</text>
</comment>
<name>A0A949TKE7_9CLOT</name>
<evidence type="ECO:0000256" key="1">
    <source>
        <dbReference type="ARBA" id="ARBA00010189"/>
    </source>
</evidence>
<evidence type="ECO:0000313" key="11">
    <source>
        <dbReference type="Proteomes" id="UP000694308"/>
    </source>
</evidence>
<dbReference type="InterPro" id="IPR040465">
    <property type="entry name" value="CtsR_N"/>
</dbReference>
<reference evidence="10" key="1">
    <citation type="submission" date="2020-12" db="EMBL/GenBank/DDBJ databases">
        <title>Clostridium thailandense sp. nov., a novel acetogenic bacterium isolated from peat land soil in Thailand.</title>
        <authorList>
            <person name="Chaikitkaew S."/>
            <person name="Birkeland N.K."/>
        </authorList>
    </citation>
    <scope>NUCLEOTIDE SEQUENCE</scope>
    <source>
        <strain evidence="10">PL3</strain>
    </source>
</reference>
<evidence type="ECO:0000256" key="4">
    <source>
        <dbReference type="ARBA" id="ARBA00023015"/>
    </source>
</evidence>
<evidence type="ECO:0000313" key="10">
    <source>
        <dbReference type="EMBL" id="MBV7274479.1"/>
    </source>
</evidence>
<dbReference type="RefSeq" id="WP_218321546.1">
    <property type="nucleotide sequence ID" value="NZ_JAEEGC010000084.1"/>
</dbReference>
<keyword evidence="3 7" id="KW-0678">Repressor</keyword>
<keyword evidence="11" id="KW-1185">Reference proteome</keyword>
<keyword evidence="4 7" id="KW-0805">Transcription regulation</keyword>
<gene>
    <name evidence="10" type="ORF">I6U48_16415</name>
</gene>
<organism evidence="10 11">
    <name type="scientific">Clostridium thailandense</name>
    <dbReference type="NCBI Taxonomy" id="2794346"/>
    <lineage>
        <taxon>Bacteria</taxon>
        <taxon>Bacillati</taxon>
        <taxon>Bacillota</taxon>
        <taxon>Clostridia</taxon>
        <taxon>Eubacteriales</taxon>
        <taxon>Clostridiaceae</taxon>
        <taxon>Clostridium</taxon>
    </lineage>
</organism>
<keyword evidence="5 7" id="KW-0238">DNA-binding</keyword>
<sequence>MARLSDEIEAFIKEMLGDSRENQLQIVRNELANYFSCAPSQINYVLTTRFTTDKGYYIESRRGGGGYIIIRRMEIKKNESLADEINEKIGDKITYNSAVNIINGLSEAKIISSMESDILRVVLNDRTLSTAMDIRNEIRADILKSVIMVILNRT</sequence>
<dbReference type="Pfam" id="PF05848">
    <property type="entry name" value="CtsR"/>
    <property type="match status" value="1"/>
</dbReference>